<dbReference type="CDD" id="cd06257">
    <property type="entry name" value="DnaJ"/>
    <property type="match status" value="1"/>
</dbReference>
<dbReference type="InterPro" id="IPR001623">
    <property type="entry name" value="DnaJ_domain"/>
</dbReference>
<dbReference type="Pfam" id="PF00226">
    <property type="entry name" value="DnaJ"/>
    <property type="match status" value="1"/>
</dbReference>
<feature type="compositionally biased region" description="Basic and acidic residues" evidence="1">
    <location>
        <begin position="107"/>
        <end position="140"/>
    </location>
</feature>
<dbReference type="PANTHER" id="PTHR43908:SF3">
    <property type="entry name" value="AT29763P-RELATED"/>
    <property type="match status" value="1"/>
</dbReference>
<feature type="transmembrane region" description="Helical" evidence="2">
    <location>
        <begin position="197"/>
        <end position="219"/>
    </location>
</feature>
<sequence>MADQINYYEVLGISREASQAEIRNAYRNLAKERHPDHPGGSAEEFSMLQEANAVLSDPNRRRQHDEALDLAHAADQLAGLNLDFGSVEDELSAKRRERESAGPSLGERLRSRFGRQEEDPYESMRREARGSGRGSERRTRGRYDVSEARWYEPHRFDPEPITLKSGAISFVAAFLAFIVIGQIGLWATAPEQVDPGAFAFVTALAPFMPILYSLVGLTVAYFAFRAAGYAALALAFVAALVVGGQGGPENFLQFVTVGIIVLLVVVYLGNRRESAARR</sequence>
<feature type="transmembrane region" description="Helical" evidence="2">
    <location>
        <begin position="251"/>
        <end position="269"/>
    </location>
</feature>
<dbReference type="InterPro" id="IPR051100">
    <property type="entry name" value="DnaJ_subfamily_B/C"/>
</dbReference>
<feature type="region of interest" description="Disordered" evidence="1">
    <location>
        <begin position="93"/>
        <end position="140"/>
    </location>
</feature>
<organism evidence="4">
    <name type="scientific">uncultured Rubrobacteraceae bacterium</name>
    <dbReference type="NCBI Taxonomy" id="349277"/>
    <lineage>
        <taxon>Bacteria</taxon>
        <taxon>Bacillati</taxon>
        <taxon>Actinomycetota</taxon>
        <taxon>Rubrobacteria</taxon>
        <taxon>Rubrobacterales</taxon>
        <taxon>Rubrobacteraceae</taxon>
        <taxon>environmental samples</taxon>
    </lineage>
</organism>
<dbReference type="SMART" id="SM00271">
    <property type="entry name" value="DnaJ"/>
    <property type="match status" value="1"/>
</dbReference>
<protein>
    <submittedName>
        <fullName evidence="4">Chaperone protein DnaJ</fullName>
    </submittedName>
</protein>
<name>A0A6J4QXR5_9ACTN</name>
<evidence type="ECO:0000313" key="4">
    <source>
        <dbReference type="EMBL" id="CAA9458086.1"/>
    </source>
</evidence>
<reference evidence="4" key="1">
    <citation type="submission" date="2020-02" db="EMBL/GenBank/DDBJ databases">
        <authorList>
            <person name="Meier V. D."/>
        </authorList>
    </citation>
    <scope>NUCLEOTIDE SEQUENCE</scope>
    <source>
        <strain evidence="4">AVDCRST_MAG58</strain>
    </source>
</reference>
<evidence type="ECO:0000259" key="3">
    <source>
        <dbReference type="PROSITE" id="PS50076"/>
    </source>
</evidence>
<dbReference type="GO" id="GO:0030544">
    <property type="term" value="F:Hsp70 protein binding"/>
    <property type="evidence" value="ECO:0007669"/>
    <property type="project" value="TreeGrafter"/>
</dbReference>
<keyword evidence="2" id="KW-0812">Transmembrane</keyword>
<dbReference type="GO" id="GO:0071218">
    <property type="term" value="P:cellular response to misfolded protein"/>
    <property type="evidence" value="ECO:0007669"/>
    <property type="project" value="TreeGrafter"/>
</dbReference>
<dbReference type="InterPro" id="IPR036869">
    <property type="entry name" value="J_dom_sf"/>
</dbReference>
<feature type="transmembrane region" description="Helical" evidence="2">
    <location>
        <begin position="165"/>
        <end position="185"/>
    </location>
</feature>
<gene>
    <name evidence="4" type="ORF">AVDCRST_MAG58-1829</name>
</gene>
<evidence type="ECO:0000256" key="2">
    <source>
        <dbReference type="SAM" id="Phobius"/>
    </source>
</evidence>
<dbReference type="PANTHER" id="PTHR43908">
    <property type="entry name" value="AT29763P-RELATED"/>
    <property type="match status" value="1"/>
</dbReference>
<keyword evidence="2" id="KW-0472">Membrane</keyword>
<evidence type="ECO:0000256" key="1">
    <source>
        <dbReference type="SAM" id="MobiDB-lite"/>
    </source>
</evidence>
<dbReference type="AlphaFoldDB" id="A0A6J4QXR5"/>
<feature type="transmembrane region" description="Helical" evidence="2">
    <location>
        <begin position="226"/>
        <end position="245"/>
    </location>
</feature>
<dbReference type="PRINTS" id="PR00625">
    <property type="entry name" value="JDOMAIN"/>
</dbReference>
<accession>A0A6J4QXR5</accession>
<dbReference type="Gene3D" id="1.10.287.110">
    <property type="entry name" value="DnaJ domain"/>
    <property type="match status" value="1"/>
</dbReference>
<keyword evidence="2" id="KW-1133">Transmembrane helix</keyword>
<dbReference type="SUPFAM" id="SSF46565">
    <property type="entry name" value="Chaperone J-domain"/>
    <property type="match status" value="1"/>
</dbReference>
<proteinExistence type="predicted"/>
<dbReference type="PROSITE" id="PS50076">
    <property type="entry name" value="DNAJ_2"/>
    <property type="match status" value="1"/>
</dbReference>
<dbReference type="EMBL" id="CADCVF010000040">
    <property type="protein sequence ID" value="CAA9458086.1"/>
    <property type="molecule type" value="Genomic_DNA"/>
</dbReference>
<feature type="domain" description="J" evidence="3">
    <location>
        <begin position="6"/>
        <end position="68"/>
    </location>
</feature>